<accession>A0A5C6VAN4</accession>
<comment type="caution">
    <text evidence="1">The sequence shown here is derived from an EMBL/GenBank/DDBJ whole genome shotgun (WGS) entry which is preliminary data.</text>
</comment>
<dbReference type="EMBL" id="VOQF01000022">
    <property type="protein sequence ID" value="TXC81894.1"/>
    <property type="molecule type" value="Genomic_DNA"/>
</dbReference>
<proteinExistence type="predicted"/>
<keyword evidence="1" id="KW-0540">Nuclease</keyword>
<dbReference type="Pfam" id="PF12639">
    <property type="entry name" value="Colicin-DNase"/>
    <property type="match status" value="1"/>
</dbReference>
<keyword evidence="2" id="KW-1185">Reference proteome</keyword>
<evidence type="ECO:0000313" key="2">
    <source>
        <dbReference type="Proteomes" id="UP000321363"/>
    </source>
</evidence>
<keyword evidence="1" id="KW-0255">Endonuclease</keyword>
<organism evidence="1 2">
    <name type="scientific">Metabacillus litoralis</name>
    <dbReference type="NCBI Taxonomy" id="152268"/>
    <lineage>
        <taxon>Bacteria</taxon>
        <taxon>Bacillati</taxon>
        <taxon>Bacillota</taxon>
        <taxon>Bacilli</taxon>
        <taxon>Bacillales</taxon>
        <taxon>Bacillaceae</taxon>
        <taxon>Metabacillus</taxon>
    </lineage>
</organism>
<dbReference type="GO" id="GO:0004519">
    <property type="term" value="F:endonuclease activity"/>
    <property type="evidence" value="ECO:0007669"/>
    <property type="project" value="UniProtKB-KW"/>
</dbReference>
<dbReference type="RefSeq" id="WP_146950671.1">
    <property type="nucleotide sequence ID" value="NZ_VOQF01000022.1"/>
</dbReference>
<dbReference type="AlphaFoldDB" id="A0A5C6VAN4"/>
<reference evidence="1 2" key="1">
    <citation type="journal article" date="2005" name="Int. J. Syst. Evol. Microbiol.">
        <title>Bacillus litoralis sp. nov., isolated from a tidal flat of the Yellow Sea in Korea.</title>
        <authorList>
            <person name="Yoon J.H."/>
            <person name="Oh T.K."/>
        </authorList>
    </citation>
    <scope>NUCLEOTIDE SEQUENCE [LARGE SCALE GENOMIC DNA]</scope>
    <source>
        <strain evidence="1 2">SW-211</strain>
    </source>
</reference>
<dbReference type="OrthoDB" id="2186822at2"/>
<sequence length="298" mass="31565">MGVFRTIGKGVGTVGGGLIGGAVKVTGKAVGSKWKGTGEWIEDVGDQVHSASKIALDNAGQFVDGAVQGTYGAIKKDDYYKQKGLDDLKDSTGRTVKGIGSALKYTVHNAGTSYKGFSSGDKELAIKGLKNIGKVVAVSGLAIGVVDLVDGADTVTAEELETRNDHLNGFEHPETGVPFVEKTVDLPNGQVVEGTFPVFDETFNVMIAEELYLESDDIHFGVANDTLYQAIVENSNLANELRFTQSDVGALANGQTPEGYTWHHNEEPGHIQLVDEEAHANTAHTGGRAIWGGGSEFR</sequence>
<gene>
    <name evidence="1" type="ORF">FS935_21355</name>
</gene>
<dbReference type="Proteomes" id="UP000321363">
    <property type="component" value="Unassembled WGS sequence"/>
</dbReference>
<protein>
    <submittedName>
        <fullName evidence="1">HNH endonuclease</fullName>
    </submittedName>
</protein>
<evidence type="ECO:0000313" key="1">
    <source>
        <dbReference type="EMBL" id="TXC81894.1"/>
    </source>
</evidence>
<keyword evidence="1" id="KW-0378">Hydrolase</keyword>
<name>A0A5C6VAN4_9BACI</name>